<reference evidence="2" key="2">
    <citation type="submission" date="2023-05" db="EMBL/GenBank/DDBJ databases">
        <authorList>
            <consortium name="Lawrence Berkeley National Laboratory"/>
            <person name="Steindorff A."/>
            <person name="Hensen N."/>
            <person name="Bonometti L."/>
            <person name="Westerberg I."/>
            <person name="Brannstrom I.O."/>
            <person name="Guillou S."/>
            <person name="Cros-Aarteil S."/>
            <person name="Calhoun S."/>
            <person name="Haridas S."/>
            <person name="Kuo A."/>
            <person name="Mondo S."/>
            <person name="Pangilinan J."/>
            <person name="Riley R."/>
            <person name="Labutti K."/>
            <person name="Andreopoulos B."/>
            <person name="Lipzen A."/>
            <person name="Chen C."/>
            <person name="Yanf M."/>
            <person name="Daum C."/>
            <person name="Ng V."/>
            <person name="Clum A."/>
            <person name="Ohm R."/>
            <person name="Martin F."/>
            <person name="Silar P."/>
            <person name="Natvig D."/>
            <person name="Lalanne C."/>
            <person name="Gautier V."/>
            <person name="Ament-Velasquez S.L."/>
            <person name="Kruys A."/>
            <person name="Hutchinson M.I."/>
            <person name="Powell A.J."/>
            <person name="Barry K."/>
            <person name="Miller A.N."/>
            <person name="Grigoriev I.V."/>
            <person name="Debuchy R."/>
            <person name="Gladieux P."/>
            <person name="Thoren M.H."/>
            <person name="Johannesson H."/>
        </authorList>
    </citation>
    <scope>NUCLEOTIDE SEQUENCE</scope>
    <source>
        <strain evidence="2">CBS 508.74</strain>
    </source>
</reference>
<keyword evidence="3" id="KW-1185">Reference proteome</keyword>
<dbReference type="GeneID" id="89932676"/>
<gene>
    <name evidence="2" type="ORF">N656DRAFT_121305</name>
</gene>
<evidence type="ECO:0000256" key="1">
    <source>
        <dbReference type="SAM" id="MobiDB-lite"/>
    </source>
</evidence>
<accession>A0AAN6TCF5</accession>
<comment type="caution">
    <text evidence="2">The sequence shown here is derived from an EMBL/GenBank/DDBJ whole genome shotgun (WGS) entry which is preliminary data.</text>
</comment>
<evidence type="ECO:0000313" key="3">
    <source>
        <dbReference type="Proteomes" id="UP001302812"/>
    </source>
</evidence>
<reference evidence="2" key="1">
    <citation type="journal article" date="2023" name="Mol. Phylogenet. Evol.">
        <title>Genome-scale phylogeny and comparative genomics of the fungal order Sordariales.</title>
        <authorList>
            <person name="Hensen N."/>
            <person name="Bonometti L."/>
            <person name="Westerberg I."/>
            <person name="Brannstrom I.O."/>
            <person name="Guillou S."/>
            <person name="Cros-Aarteil S."/>
            <person name="Calhoun S."/>
            <person name="Haridas S."/>
            <person name="Kuo A."/>
            <person name="Mondo S."/>
            <person name="Pangilinan J."/>
            <person name="Riley R."/>
            <person name="LaButti K."/>
            <person name="Andreopoulos B."/>
            <person name="Lipzen A."/>
            <person name="Chen C."/>
            <person name="Yan M."/>
            <person name="Daum C."/>
            <person name="Ng V."/>
            <person name="Clum A."/>
            <person name="Steindorff A."/>
            <person name="Ohm R.A."/>
            <person name="Martin F."/>
            <person name="Silar P."/>
            <person name="Natvig D.O."/>
            <person name="Lalanne C."/>
            <person name="Gautier V."/>
            <person name="Ament-Velasquez S.L."/>
            <person name="Kruys A."/>
            <person name="Hutchinson M.I."/>
            <person name="Powell A.J."/>
            <person name="Barry K."/>
            <person name="Miller A.N."/>
            <person name="Grigoriev I.V."/>
            <person name="Debuchy R."/>
            <person name="Gladieux P."/>
            <person name="Hiltunen Thoren M."/>
            <person name="Johannesson H."/>
        </authorList>
    </citation>
    <scope>NUCLEOTIDE SEQUENCE</scope>
    <source>
        <strain evidence="2">CBS 508.74</strain>
    </source>
</reference>
<sequence length="216" mass="23969">MASCARSIGMAKAQTLCPPFLVERCTGREQGSGMSAWQTARLSRWRRYQRPVSSPIPDCRVWGKLSRCQRVGIVGWTHCRMKAHLFRKIGVRPYLVSRMRYQKGQKRGSSLINSRDGSRGDRGENPGFGGRLRLSWPSPPPLAHHRSQSYCSSCSAVGHIGTVCGELGPRFGLQSSVPSTDPKAAMARRDVTAGRRVDMCKWAGFPLEALRLSQIP</sequence>
<dbReference type="EMBL" id="MU853344">
    <property type="protein sequence ID" value="KAK4111790.1"/>
    <property type="molecule type" value="Genomic_DNA"/>
</dbReference>
<protein>
    <submittedName>
        <fullName evidence="2">Uncharacterized protein</fullName>
    </submittedName>
</protein>
<organism evidence="2 3">
    <name type="scientific">Canariomyces notabilis</name>
    <dbReference type="NCBI Taxonomy" id="2074819"/>
    <lineage>
        <taxon>Eukaryota</taxon>
        <taxon>Fungi</taxon>
        <taxon>Dikarya</taxon>
        <taxon>Ascomycota</taxon>
        <taxon>Pezizomycotina</taxon>
        <taxon>Sordariomycetes</taxon>
        <taxon>Sordariomycetidae</taxon>
        <taxon>Sordariales</taxon>
        <taxon>Chaetomiaceae</taxon>
        <taxon>Canariomyces</taxon>
    </lineage>
</organism>
<dbReference type="Proteomes" id="UP001302812">
    <property type="component" value="Unassembled WGS sequence"/>
</dbReference>
<dbReference type="RefSeq" id="XP_064669360.1">
    <property type="nucleotide sequence ID" value="XM_064808553.1"/>
</dbReference>
<proteinExistence type="predicted"/>
<dbReference type="AlphaFoldDB" id="A0AAN6TCF5"/>
<feature type="region of interest" description="Disordered" evidence="1">
    <location>
        <begin position="106"/>
        <end position="133"/>
    </location>
</feature>
<name>A0AAN6TCF5_9PEZI</name>
<evidence type="ECO:0000313" key="2">
    <source>
        <dbReference type="EMBL" id="KAK4111790.1"/>
    </source>
</evidence>